<proteinExistence type="predicted"/>
<keyword evidence="2" id="KW-0479">Metal-binding</keyword>
<protein>
    <submittedName>
        <fullName evidence="6">Non-heme iron oxygenase ferredoxin subunit</fullName>
    </submittedName>
</protein>
<evidence type="ECO:0000256" key="2">
    <source>
        <dbReference type="ARBA" id="ARBA00022723"/>
    </source>
</evidence>
<dbReference type="PANTHER" id="PTHR21496:SF23">
    <property type="entry name" value="3-PHENYLPROPIONATE_CINNAMIC ACID DIOXYGENASE FERREDOXIN SUBUNIT"/>
    <property type="match status" value="1"/>
</dbReference>
<keyword evidence="4" id="KW-0411">Iron-sulfur</keyword>
<dbReference type="PANTHER" id="PTHR21496">
    <property type="entry name" value="FERREDOXIN-RELATED"/>
    <property type="match status" value="1"/>
</dbReference>
<reference evidence="6" key="1">
    <citation type="journal article" date="2020" name="mSystems">
        <title>Genome- and Community-Level Interaction Insights into Carbon Utilization and Element Cycling Functions of Hydrothermarchaeota in Hydrothermal Sediment.</title>
        <authorList>
            <person name="Zhou Z."/>
            <person name="Liu Y."/>
            <person name="Xu W."/>
            <person name="Pan J."/>
            <person name="Luo Z.H."/>
            <person name="Li M."/>
        </authorList>
    </citation>
    <scope>NUCLEOTIDE SEQUENCE [LARGE SCALE GENOMIC DNA]</scope>
    <source>
        <strain evidence="6">SpSt-339</strain>
    </source>
</reference>
<accession>A0A7C2NZ03</accession>
<dbReference type="Gene3D" id="2.102.10.10">
    <property type="entry name" value="Rieske [2Fe-2S] iron-sulphur domain"/>
    <property type="match status" value="1"/>
</dbReference>
<gene>
    <name evidence="6" type="ORF">ENQ76_02645</name>
</gene>
<dbReference type="GO" id="GO:0046872">
    <property type="term" value="F:metal ion binding"/>
    <property type="evidence" value="ECO:0007669"/>
    <property type="project" value="UniProtKB-KW"/>
</dbReference>
<evidence type="ECO:0000256" key="4">
    <source>
        <dbReference type="ARBA" id="ARBA00023014"/>
    </source>
</evidence>
<evidence type="ECO:0000313" key="6">
    <source>
        <dbReference type="EMBL" id="HEN14354.1"/>
    </source>
</evidence>
<evidence type="ECO:0000256" key="3">
    <source>
        <dbReference type="ARBA" id="ARBA00023004"/>
    </source>
</evidence>
<dbReference type="Pfam" id="PF00355">
    <property type="entry name" value="Rieske"/>
    <property type="match status" value="1"/>
</dbReference>
<dbReference type="AlphaFoldDB" id="A0A7C2NZ03"/>
<dbReference type="GO" id="GO:0051537">
    <property type="term" value="F:2 iron, 2 sulfur cluster binding"/>
    <property type="evidence" value="ECO:0007669"/>
    <property type="project" value="UniProtKB-KW"/>
</dbReference>
<sequence length="104" mass="11548">MAEFQTVALVGQIPEGEGRSFTVSGRLVAVFLRGGEYFAINDTCPHMGASLAEGYLEGDAVICPWHAWRFCIKDGLWMDNPKSRLCNETYPVRVEGDQIQVQVP</sequence>
<dbReference type="CDD" id="cd03528">
    <property type="entry name" value="Rieske_RO_ferredoxin"/>
    <property type="match status" value="1"/>
</dbReference>
<evidence type="ECO:0000259" key="5">
    <source>
        <dbReference type="PROSITE" id="PS51296"/>
    </source>
</evidence>
<dbReference type="SUPFAM" id="SSF50022">
    <property type="entry name" value="ISP domain"/>
    <property type="match status" value="1"/>
</dbReference>
<dbReference type="InterPro" id="IPR017941">
    <property type="entry name" value="Rieske_2Fe-2S"/>
</dbReference>
<keyword evidence="1" id="KW-0001">2Fe-2S</keyword>
<keyword evidence="3" id="KW-0408">Iron</keyword>
<evidence type="ECO:0000256" key="1">
    <source>
        <dbReference type="ARBA" id="ARBA00022714"/>
    </source>
</evidence>
<name>A0A7C2NZ03_9PLAN</name>
<feature type="domain" description="Rieske" evidence="5">
    <location>
        <begin position="5"/>
        <end position="101"/>
    </location>
</feature>
<dbReference type="EMBL" id="DSOK01000084">
    <property type="protein sequence ID" value="HEN14354.1"/>
    <property type="molecule type" value="Genomic_DNA"/>
</dbReference>
<organism evidence="6">
    <name type="scientific">Schlesneria paludicola</name>
    <dbReference type="NCBI Taxonomy" id="360056"/>
    <lineage>
        <taxon>Bacteria</taxon>
        <taxon>Pseudomonadati</taxon>
        <taxon>Planctomycetota</taxon>
        <taxon>Planctomycetia</taxon>
        <taxon>Planctomycetales</taxon>
        <taxon>Planctomycetaceae</taxon>
        <taxon>Schlesneria</taxon>
    </lineage>
</organism>
<dbReference type="InterPro" id="IPR036922">
    <property type="entry name" value="Rieske_2Fe-2S_sf"/>
</dbReference>
<comment type="caution">
    <text evidence="6">The sequence shown here is derived from an EMBL/GenBank/DDBJ whole genome shotgun (WGS) entry which is preliminary data.</text>
</comment>
<dbReference type="PROSITE" id="PS51296">
    <property type="entry name" value="RIESKE"/>
    <property type="match status" value="1"/>
</dbReference>